<evidence type="ECO:0000256" key="6">
    <source>
        <dbReference type="ARBA" id="ARBA00022989"/>
    </source>
</evidence>
<dbReference type="GO" id="GO:0046354">
    <property type="term" value="P:mannan biosynthetic process"/>
    <property type="evidence" value="ECO:0007669"/>
    <property type="project" value="TreeGrafter"/>
</dbReference>
<evidence type="ECO:0008006" key="15">
    <source>
        <dbReference type="Google" id="ProtNLM"/>
    </source>
</evidence>
<proteinExistence type="inferred from homology"/>
<dbReference type="GO" id="GO:0000139">
    <property type="term" value="C:Golgi membrane"/>
    <property type="evidence" value="ECO:0007669"/>
    <property type="project" value="UniProtKB-SubCell"/>
</dbReference>
<evidence type="ECO:0000256" key="7">
    <source>
        <dbReference type="ARBA" id="ARBA00023034"/>
    </source>
</evidence>
<accession>A0A8H7VW99</accession>
<comment type="similarity">
    <text evidence="2">Belongs to the MNN1/MNT family.</text>
</comment>
<keyword evidence="4" id="KW-0812">Transmembrane</keyword>
<dbReference type="InterPro" id="IPR022751">
    <property type="entry name" value="Alpha_mannosyltransferase"/>
</dbReference>
<dbReference type="InterPro" id="IPR002123">
    <property type="entry name" value="Plipid/glycerol_acylTrfase"/>
</dbReference>
<feature type="domain" description="Thioester reductase (TE)" evidence="11">
    <location>
        <begin position="18"/>
        <end position="315"/>
    </location>
</feature>
<dbReference type="Pfam" id="PF19277">
    <property type="entry name" value="GPAT_C"/>
    <property type="match status" value="1"/>
</dbReference>
<evidence type="ECO:0000256" key="9">
    <source>
        <dbReference type="SAM" id="MobiDB-lite"/>
    </source>
</evidence>
<dbReference type="Pfam" id="PF07993">
    <property type="entry name" value="NAD_binding_4"/>
    <property type="match status" value="1"/>
</dbReference>
<dbReference type="InterPro" id="IPR029044">
    <property type="entry name" value="Nucleotide-diphossugar_trans"/>
</dbReference>
<dbReference type="SUPFAM" id="SSF53448">
    <property type="entry name" value="Nucleotide-diphospho-sugar transferases"/>
    <property type="match status" value="1"/>
</dbReference>
<evidence type="ECO:0000313" key="14">
    <source>
        <dbReference type="Proteomes" id="UP000613177"/>
    </source>
</evidence>
<dbReference type="EMBL" id="JAEPRE010000171">
    <property type="protein sequence ID" value="KAG2231038.1"/>
    <property type="molecule type" value="Genomic_DNA"/>
</dbReference>
<keyword evidence="3" id="KW-0808">Transferase</keyword>
<organism evidence="13 14">
    <name type="scientific">Thamnidium elegans</name>
    <dbReference type="NCBI Taxonomy" id="101142"/>
    <lineage>
        <taxon>Eukaryota</taxon>
        <taxon>Fungi</taxon>
        <taxon>Fungi incertae sedis</taxon>
        <taxon>Mucoromycota</taxon>
        <taxon>Mucoromycotina</taxon>
        <taxon>Mucoromycetes</taxon>
        <taxon>Mucorales</taxon>
        <taxon>Mucorineae</taxon>
        <taxon>Mucoraceae</taxon>
        <taxon>Thamnidium</taxon>
    </lineage>
</organism>
<name>A0A8H7VW99_9FUNG</name>
<dbReference type="InterPro" id="IPR036291">
    <property type="entry name" value="NAD(P)-bd_dom_sf"/>
</dbReference>
<keyword evidence="14" id="KW-1185">Reference proteome</keyword>
<dbReference type="SUPFAM" id="SSF51735">
    <property type="entry name" value="NAD(P)-binding Rossmann-fold domains"/>
    <property type="match status" value="1"/>
</dbReference>
<comment type="caution">
    <text evidence="13">The sequence shown here is derived from an EMBL/GenBank/DDBJ whole genome shotgun (WGS) entry which is preliminary data.</text>
</comment>
<feature type="compositionally biased region" description="Polar residues" evidence="9">
    <location>
        <begin position="883"/>
        <end position="903"/>
    </location>
</feature>
<protein>
    <recommendedName>
        <fullName evidence="15">Fatty acyl-CoA reductase</fullName>
    </recommendedName>
</protein>
<evidence type="ECO:0000313" key="13">
    <source>
        <dbReference type="EMBL" id="KAG2231038.1"/>
    </source>
</evidence>
<dbReference type="Proteomes" id="UP000613177">
    <property type="component" value="Unassembled WGS sequence"/>
</dbReference>
<dbReference type="GO" id="GO:0000026">
    <property type="term" value="F:alpha-1,2-mannosyltransferase activity"/>
    <property type="evidence" value="ECO:0007669"/>
    <property type="project" value="TreeGrafter"/>
</dbReference>
<feature type="region of interest" description="Disordered" evidence="9">
    <location>
        <begin position="881"/>
        <end position="927"/>
    </location>
</feature>
<gene>
    <name evidence="13" type="ORF">INT48_006369</name>
</gene>
<evidence type="ECO:0000256" key="5">
    <source>
        <dbReference type="ARBA" id="ARBA00022968"/>
    </source>
</evidence>
<evidence type="ECO:0000256" key="3">
    <source>
        <dbReference type="ARBA" id="ARBA00022679"/>
    </source>
</evidence>
<keyword evidence="8" id="KW-0472">Membrane</keyword>
<evidence type="ECO:0000256" key="1">
    <source>
        <dbReference type="ARBA" id="ARBA00004323"/>
    </source>
</evidence>
<dbReference type="PANTHER" id="PTHR31646:SF1">
    <property type="entry name" value="ALPHA-1,2-MANNOSYLTRANSFERASE MNN2"/>
    <property type="match status" value="1"/>
</dbReference>
<dbReference type="Pfam" id="PF01553">
    <property type="entry name" value="Acyltransferase"/>
    <property type="match status" value="1"/>
</dbReference>
<evidence type="ECO:0000259" key="10">
    <source>
        <dbReference type="Pfam" id="PF01553"/>
    </source>
</evidence>
<keyword evidence="5" id="KW-0735">Signal-anchor</keyword>
<dbReference type="Pfam" id="PF11051">
    <property type="entry name" value="Mannosyl_trans3"/>
    <property type="match status" value="2"/>
</dbReference>
<evidence type="ECO:0000256" key="4">
    <source>
        <dbReference type="ARBA" id="ARBA00022692"/>
    </source>
</evidence>
<dbReference type="InterPro" id="IPR013120">
    <property type="entry name" value="FAR_NAD-bd"/>
</dbReference>
<sequence>MKDHDEIKDYYRHKTILITGATGFVGKAILWNLLKVAGNDLEKVYVLIRPKRISAGSPSQRILDEIINTPGFNKLLVEYFNNDREALLKKLIPISYDLSLSHMGLSMEDSVQMKDTNVVIHCASTSEYENSLEWNLETNVLGTIRLMDYLDGCLDVCSFIHLSPTHIYQDLPQGNTDARIMEYVYDCGFGDPEDFLKELLSADEKESAILVKRILQKYSTLHLFTKALIEHLLLRRIEQVRKDHREVGGKAPYPLAIFRSNYIGPSAVEPMPGWTSGMSGISTWLALYGYSVPIIQPDQGTRPANIIPVDYVAHCIIQSIPTITYPGDDFILPLADLINSVATPKMPPTSNRSSLSSSDEPNPYTKYFPFIFNISTPIAPITWYHAYSAIHDYWNRPNHAILSTQKLPDAENYFSSNKTITKARFLMRYYFRSAPTPPANNPVQQLPYNKRESNSHLMPSHGRNEVLQDQQKWMELASNIRNNLTKQNRYNWYYSSSHFKQLGIDTLKDLDWYNYFMQSCYGIQTYIMHCGPHMRTCVVARNKACALYSAVKAGETKSIVDAPFKSVVYTDEEMKQRVQHMIDITVNSLRNPVLSIQDEKKWKPEWIEYLNDTLEDWCDESSVESLEIQSKKKEIEQKWKLRVDENSEMTKVAVLNDPAVGEAISQISKRSGMRTDSVVEQAIKTLARIQERTQLSYAWFAASFLHKLLKNMFSGIYIDKSELEMIRNAVQGGKRVVYVPVSKTALDPVLVWFLAIRYDLPIPALVLDEALAILGPFSDLLRLAGAVFIKRDPHSRSTLTTAVTSAYLKFLIRERGALTVIIDQVRSRTGIFQAPFNDGLIDMIIRDETDDMIFVPINITYEEVPDISLLIGLDLQSEKKKGTQTSGLQRSKTTSNRMSTPTKVSRPSDSRSQRVRSRSLGNGVQEEKGISRPIQVTHCGKLLVGVGSPISLLYDIKQVDGVPKFQVLTDMIQKGQKQSIAVSPISLIAAILLYSRVKGNCIDLDTTKEHLVYLSHLIKEQGMSMDWQDSEESETIIFYSMRLLEKNSNIVTIDERNTHGLMFRICTRSESILQLAYYANQLREIFVLDSIFAATYLSFGTRVKVIESVFIERFEFLATLFQYHFNTLWNIKQQPKKKEYADLKQKYSAFLGPLDESGIMQRMILSDKMKQFNQLNLLASFIYPIIDSFWVTLCALSALNDVKALPLSLVPTLSRWIGMHLISGRRTIYSEVLSTEYNQTTLQSLVQLGLLDKKSAKLVLSPDAQMLMQALGLSTNDDLILKVEEKEEDDDTDSIAKLCKKIEQVRIKQEDTAVSIHIYEKCQNQIRSLAKTSDGNNSFSKRQGAIVAEKKEEAMIQLGIANNFPSTSKDPIHVSKKDVPPPPLQTCIPSDVLRNVDPNHTNAHLEFWQHLSNQTVSTYKNRWQKFMASVKQTSIPKWENQRGIVLVAGNKDTFRRTLTAIEILRNVHGCKLDIEIWHLSDEQPSETVKDKLQMLGAKSRDLSDPQLVRPIQFRRDAEKQFQIKAAAVINSSFKEVLYLDSDNFPAQDPAFLFDIAEYQRTGALFWPDFWKTHVENKIFDIMGIDCQDEWEQESGQMVIDKEKSWLPLQLAWYMQKHYELYFQLLNGDKDTFKYAWKALGVPYHMTETMVGMAGTMVGDRFCGHTMLQYSPSEEEDDDKILFIHANLLKITDKNNFITTNGEHPWDLAKRSSFSRRNTWIKPEFYIAPGGRACMDFTHRQGEPEAVTENFDLVLPGLQQKYFEYGGIGGETRAS</sequence>
<evidence type="ECO:0000259" key="12">
    <source>
        <dbReference type="Pfam" id="PF19277"/>
    </source>
</evidence>
<keyword evidence="6" id="KW-1133">Transmembrane helix</keyword>
<dbReference type="InterPro" id="IPR045520">
    <property type="entry name" value="GPAT/DHAPAT_C"/>
</dbReference>
<comment type="subcellular location">
    <subcellularLocation>
        <location evidence="1">Golgi apparatus membrane</location>
        <topology evidence="1">Single-pass type II membrane protein</topology>
    </subcellularLocation>
</comment>
<evidence type="ECO:0000259" key="11">
    <source>
        <dbReference type="Pfam" id="PF07993"/>
    </source>
</evidence>
<feature type="domain" description="GPAT/DHAPAT C-terminal" evidence="12">
    <location>
        <begin position="968"/>
        <end position="1253"/>
    </location>
</feature>
<dbReference type="Gene3D" id="3.40.50.720">
    <property type="entry name" value="NAD(P)-binding Rossmann-like Domain"/>
    <property type="match status" value="1"/>
</dbReference>
<dbReference type="PANTHER" id="PTHR31646">
    <property type="entry name" value="ALPHA-1,2-MANNOSYLTRANSFERASE MNN2"/>
    <property type="match status" value="1"/>
</dbReference>
<evidence type="ECO:0000256" key="8">
    <source>
        <dbReference type="ARBA" id="ARBA00023136"/>
    </source>
</evidence>
<reference evidence="13" key="1">
    <citation type="submission" date="2021-01" db="EMBL/GenBank/DDBJ databases">
        <title>Metabolic potential, ecology and presence of endohyphal bacteria is reflected in genomic diversity of Mucoromycotina.</title>
        <authorList>
            <person name="Muszewska A."/>
            <person name="Okrasinska A."/>
            <person name="Steczkiewicz K."/>
            <person name="Drgas O."/>
            <person name="Orlowska M."/>
            <person name="Perlinska-Lenart U."/>
            <person name="Aleksandrzak-Piekarczyk T."/>
            <person name="Szatraj K."/>
            <person name="Zielenkiewicz U."/>
            <person name="Pilsyk S."/>
            <person name="Malc E."/>
            <person name="Mieczkowski P."/>
            <person name="Kruszewska J.S."/>
            <person name="Biernat P."/>
            <person name="Pawlowska J."/>
        </authorList>
    </citation>
    <scope>NUCLEOTIDE SEQUENCE</scope>
    <source>
        <strain evidence="13">WA0000018081</strain>
    </source>
</reference>
<evidence type="ECO:0000256" key="2">
    <source>
        <dbReference type="ARBA" id="ARBA00009105"/>
    </source>
</evidence>
<feature type="domain" description="Phospholipid/glycerol acyltransferase" evidence="10">
    <location>
        <begin position="728"/>
        <end position="859"/>
    </location>
</feature>
<dbReference type="GO" id="GO:0016746">
    <property type="term" value="F:acyltransferase activity"/>
    <property type="evidence" value="ECO:0007669"/>
    <property type="project" value="InterPro"/>
</dbReference>
<dbReference type="Gene3D" id="3.90.550.10">
    <property type="entry name" value="Spore Coat Polysaccharide Biosynthesis Protein SpsA, Chain A"/>
    <property type="match status" value="1"/>
</dbReference>
<keyword evidence="7" id="KW-0333">Golgi apparatus</keyword>